<dbReference type="Pfam" id="PF21029">
    <property type="entry name" value="RMC1_N"/>
    <property type="match status" value="1"/>
</dbReference>
<evidence type="ECO:0000313" key="4">
    <source>
        <dbReference type="Proteomes" id="UP000479000"/>
    </source>
</evidence>
<dbReference type="PANTHER" id="PTHR12897">
    <property type="entry name" value="COLON CANCER-ASSOCIATED PROTEIN MIC1"/>
    <property type="match status" value="1"/>
</dbReference>
<name>A0A6H5G3U5_9HEMI</name>
<dbReference type="GO" id="GO:0005765">
    <property type="term" value="C:lysosomal membrane"/>
    <property type="evidence" value="ECO:0007669"/>
    <property type="project" value="TreeGrafter"/>
</dbReference>
<feature type="domain" description="Mic1" evidence="1">
    <location>
        <begin position="499"/>
        <end position="743"/>
    </location>
</feature>
<dbReference type="GO" id="GO:0031902">
    <property type="term" value="C:late endosome membrane"/>
    <property type="evidence" value="ECO:0007669"/>
    <property type="project" value="TreeGrafter"/>
</dbReference>
<dbReference type="EMBL" id="CADCXU010005506">
    <property type="protein sequence ID" value="CAA9997177.1"/>
    <property type="molecule type" value="Genomic_DNA"/>
</dbReference>
<evidence type="ECO:0000259" key="2">
    <source>
        <dbReference type="Pfam" id="PF21029"/>
    </source>
</evidence>
<evidence type="ECO:0000313" key="3">
    <source>
        <dbReference type="EMBL" id="CAA9997177.1"/>
    </source>
</evidence>
<dbReference type="GO" id="GO:0010506">
    <property type="term" value="P:regulation of autophagy"/>
    <property type="evidence" value="ECO:0007669"/>
    <property type="project" value="InterPro"/>
</dbReference>
<dbReference type="OrthoDB" id="26384at2759"/>
<feature type="domain" description="Regulator of MON1-CCZ1 complex N-terminal" evidence="2">
    <location>
        <begin position="153"/>
        <end position="264"/>
    </location>
</feature>
<sequence length="759" mass="86453">MAVRWIKFLEEWGRSSDQVNGSIVIVLKSRIGTELQKKLFLIHIYSESLPEQVSVCPPSILFTAMMAKFSRKIEEIAHVKCVAKRKTIGDVNVREVRRVLKLLMNYDGVETAEMADPEGEQEEVIAYDSDHYLRLSMNKITFEGVSKSGLTTVCFDESNTQVFSVLSGDVTEVTVKSPYADKCHKFRMEEKGRVIAMKFSPDQSILALQRTTTSIEFMTVADGLVMRDFTESFKGCVLLGFVWTSKNEIVYVTNLSIKLCKVDMASCSTSSVKNLNLNLINWYNFYSPICLLLLSVGQSGNTFQLLQIKHNQILKISKFDVDIDLKSRKIVSDRDVVLSVVYNQPRILVMNYLAATDGVQTEVVIYTIKKLSEVKKTHVLRINRTGRFALNIVDNLIIVHNQFSKESMVFDITDESSLAVSYHLPDVEPESLKAFEDQPSSSTVSSKVVELYSKNWIIFPPNIVMDVKIGYLWALELNLAGFFERIKDMKKLIKFLLLRSGSKLMITKAITAIAEQPSQLGLLGEIFDQINKNYMSFLQQFVKRQQSLPLTMTQPEDDEVVEFQCVIDQVFMHNQVFCKLAEKLYQDDPKNEDTKGQKVLSWILLEYIRSLADLQIPAQHFIYELLIKMLVITKSFYQLHQLLQYHAVNDSKALACLLLSLENLYPAAPQLALDMLDRLGSGMDEITEILLAKKQVIPCLRYAEHHNGPHDSLVVPSKFLEAARQHGDKRVFHAVKTYFQQNALEDSLNDPGYCQTRAQ</sequence>
<proteinExistence type="predicted"/>
<dbReference type="InterPro" id="IPR009755">
    <property type="entry name" value="RMC1_C"/>
</dbReference>
<dbReference type="InterPro" id="IPR040371">
    <property type="entry name" value="RMC1"/>
</dbReference>
<organism evidence="3 4">
    <name type="scientific">Nesidiocoris tenuis</name>
    <dbReference type="NCBI Taxonomy" id="355587"/>
    <lineage>
        <taxon>Eukaryota</taxon>
        <taxon>Metazoa</taxon>
        <taxon>Ecdysozoa</taxon>
        <taxon>Arthropoda</taxon>
        <taxon>Hexapoda</taxon>
        <taxon>Insecta</taxon>
        <taxon>Pterygota</taxon>
        <taxon>Neoptera</taxon>
        <taxon>Paraneoptera</taxon>
        <taxon>Hemiptera</taxon>
        <taxon>Heteroptera</taxon>
        <taxon>Panheteroptera</taxon>
        <taxon>Cimicomorpha</taxon>
        <taxon>Miridae</taxon>
        <taxon>Dicyphina</taxon>
        <taxon>Nesidiocoris</taxon>
    </lineage>
</organism>
<dbReference type="Proteomes" id="UP000479000">
    <property type="component" value="Unassembled WGS sequence"/>
</dbReference>
<dbReference type="GO" id="GO:0035658">
    <property type="term" value="C:Mon1-Ccz1 complex"/>
    <property type="evidence" value="ECO:0007669"/>
    <property type="project" value="InterPro"/>
</dbReference>
<keyword evidence="4" id="KW-1185">Reference proteome</keyword>
<dbReference type="AlphaFoldDB" id="A0A6H5G3U5"/>
<dbReference type="PANTHER" id="PTHR12897:SF4">
    <property type="entry name" value="REGULATOR OF MON1-CCZ1 COMPLEX"/>
    <property type="match status" value="1"/>
</dbReference>
<evidence type="ECO:0000259" key="1">
    <source>
        <dbReference type="Pfam" id="PF07035"/>
    </source>
</evidence>
<reference evidence="3 4" key="1">
    <citation type="submission" date="2020-02" db="EMBL/GenBank/DDBJ databases">
        <authorList>
            <person name="Ferguson B K."/>
        </authorList>
    </citation>
    <scope>NUCLEOTIDE SEQUENCE [LARGE SCALE GENOMIC DNA]</scope>
</reference>
<dbReference type="Pfam" id="PF07035">
    <property type="entry name" value="RMC1_C"/>
    <property type="match status" value="1"/>
</dbReference>
<gene>
    <name evidence="3" type="ORF">NTEN_LOCUS3510</name>
</gene>
<dbReference type="InterPro" id="IPR049040">
    <property type="entry name" value="RMC1_N"/>
</dbReference>
<dbReference type="SUPFAM" id="SSF69322">
    <property type="entry name" value="Tricorn protease domain 2"/>
    <property type="match status" value="1"/>
</dbReference>
<protein>
    <submittedName>
        <fullName evidence="3">Uncharacterized protein</fullName>
    </submittedName>
</protein>
<accession>A0A6H5G3U5</accession>